<dbReference type="Pfam" id="PF15601">
    <property type="entry name" value="Imm70"/>
    <property type="match status" value="1"/>
</dbReference>
<dbReference type="EMBL" id="CP072648">
    <property type="protein sequence ID" value="QUW02922.1"/>
    <property type="molecule type" value="Genomic_DNA"/>
</dbReference>
<name>A0ABX8B7J6_9BACT</name>
<proteinExistence type="predicted"/>
<evidence type="ECO:0000313" key="2">
    <source>
        <dbReference type="Proteomes" id="UP000676506"/>
    </source>
</evidence>
<evidence type="ECO:0000313" key="1">
    <source>
        <dbReference type="EMBL" id="QUW02922.1"/>
    </source>
</evidence>
<dbReference type="RefSeq" id="WP_211428813.1">
    <property type="nucleotide sequence ID" value="NZ_CP072648.1"/>
</dbReference>
<reference evidence="1 2" key="1">
    <citation type="submission" date="2021-03" db="EMBL/GenBank/DDBJ databases">
        <title>Genomic and phenotypic characterization of Chloracidobacterium isolates provides evidence for multiple species.</title>
        <authorList>
            <person name="Saini M.K."/>
            <person name="Costas A.M.G."/>
            <person name="Tank M."/>
            <person name="Bryant D.A."/>
        </authorList>
    </citation>
    <scope>NUCLEOTIDE SEQUENCE [LARGE SCALE GENOMIC DNA]</scope>
    <source>
        <strain evidence="1 2">BV2-C</strain>
    </source>
</reference>
<organism evidence="1 2">
    <name type="scientific">Chloracidobacterium validum</name>
    <dbReference type="NCBI Taxonomy" id="2821543"/>
    <lineage>
        <taxon>Bacteria</taxon>
        <taxon>Pseudomonadati</taxon>
        <taxon>Acidobacteriota</taxon>
        <taxon>Terriglobia</taxon>
        <taxon>Terriglobales</taxon>
        <taxon>Acidobacteriaceae</taxon>
        <taxon>Chloracidobacterium</taxon>
    </lineage>
</organism>
<gene>
    <name evidence="1" type="ORF">J8C06_00270</name>
</gene>
<protein>
    <submittedName>
        <fullName evidence="1">Immunity 70 family protein</fullName>
    </submittedName>
</protein>
<dbReference type="InterPro" id="IPR028185">
    <property type="entry name" value="Imm70"/>
</dbReference>
<sequence>MLRIFLWVDTKRYEIGSPAFFHCFFSTIAYRLEQDAWGSVYPCIMLEFYKGRLDYPNAAQALSELDAIQLGLEVLPPTDIVWDYDDLSRQPPWADGVLETLSCAAECFFTPSEEHLFTVLRQAFTRSAEVRHDVRIRRMA</sequence>
<dbReference type="Proteomes" id="UP000676506">
    <property type="component" value="Chromosome 1"/>
</dbReference>
<accession>A0ABX8B7J6</accession>
<keyword evidence="2" id="KW-1185">Reference proteome</keyword>